<evidence type="ECO:0000313" key="1">
    <source>
        <dbReference type="EMBL" id="KXO06432.1"/>
    </source>
</evidence>
<dbReference type="Pfam" id="PF14076">
    <property type="entry name" value="DUF4258"/>
    <property type="match status" value="1"/>
</dbReference>
<dbReference type="AlphaFoldDB" id="A0A137S1X2"/>
<sequence>MYSKRFAKEVQITRHAAQRMQSRAISERELSLLIEEGQTRFKDSKRFWIAHFFEERCDNLLCVPVVHEKDLLVVKTVMHHFSWEG</sequence>
<proteinExistence type="predicted"/>
<organism evidence="1 2">
    <name type="scientific">Marinobacter excellens LAMA 842</name>
    <dbReference type="NCBI Taxonomy" id="1306954"/>
    <lineage>
        <taxon>Bacteria</taxon>
        <taxon>Pseudomonadati</taxon>
        <taxon>Pseudomonadota</taxon>
        <taxon>Gammaproteobacteria</taxon>
        <taxon>Pseudomonadales</taxon>
        <taxon>Marinobacteraceae</taxon>
        <taxon>Marinobacter</taxon>
    </lineage>
</organism>
<dbReference type="Proteomes" id="UP000070282">
    <property type="component" value="Unassembled WGS sequence"/>
</dbReference>
<reference evidence="2" key="1">
    <citation type="submission" date="2015-12" db="EMBL/GenBank/DDBJ databases">
        <authorList>
            <person name="Lima A."/>
            <person name="Farahani Zayas N."/>
            <person name="Castro Da Silva M.A."/>
            <person name="Cabral A."/>
            <person name="Pessatti M.L."/>
        </authorList>
    </citation>
    <scope>NUCLEOTIDE SEQUENCE [LARGE SCALE GENOMIC DNA]</scope>
    <source>
        <strain evidence="2">LAMA 842</strain>
    </source>
</reference>
<protein>
    <recommendedName>
        <fullName evidence="3">DUF4258 domain-containing protein</fullName>
    </recommendedName>
</protein>
<dbReference type="EMBL" id="LOCO01000035">
    <property type="protein sequence ID" value="KXO06432.1"/>
    <property type="molecule type" value="Genomic_DNA"/>
</dbReference>
<comment type="caution">
    <text evidence="1">The sequence shown here is derived from an EMBL/GenBank/DDBJ whole genome shotgun (WGS) entry which is preliminary data.</text>
</comment>
<gene>
    <name evidence="1" type="ORF">J122_3967</name>
</gene>
<dbReference type="PATRIC" id="fig|1306954.6.peg.2803"/>
<evidence type="ECO:0008006" key="3">
    <source>
        <dbReference type="Google" id="ProtNLM"/>
    </source>
</evidence>
<name>A0A137S1X2_9GAMM</name>
<dbReference type="InterPro" id="IPR025354">
    <property type="entry name" value="DUF4258"/>
</dbReference>
<accession>A0A137S1X2</accession>
<keyword evidence="2" id="KW-1185">Reference proteome</keyword>
<evidence type="ECO:0000313" key="2">
    <source>
        <dbReference type="Proteomes" id="UP000070282"/>
    </source>
</evidence>
<dbReference type="RefSeq" id="WP_082780652.1">
    <property type="nucleotide sequence ID" value="NZ_LOCO01000035.1"/>
</dbReference>